<dbReference type="EMBL" id="JBJUIK010000013">
    <property type="protein sequence ID" value="KAL3505756.1"/>
    <property type="molecule type" value="Genomic_DNA"/>
</dbReference>
<comment type="caution">
    <text evidence="3">The sequence shown here is derived from an EMBL/GenBank/DDBJ whole genome shotgun (WGS) entry which is preliminary data.</text>
</comment>
<dbReference type="InterPro" id="IPR045093">
    <property type="entry name" value="Cullin"/>
</dbReference>
<dbReference type="Proteomes" id="UP001630127">
    <property type="component" value="Unassembled WGS sequence"/>
</dbReference>
<evidence type="ECO:0000256" key="1">
    <source>
        <dbReference type="ARBA" id="ARBA00006019"/>
    </source>
</evidence>
<dbReference type="SUPFAM" id="SSF74788">
    <property type="entry name" value="Cullin repeat-like"/>
    <property type="match status" value="1"/>
</dbReference>
<dbReference type="InterPro" id="IPR016159">
    <property type="entry name" value="Cullin_repeat-like_dom_sf"/>
</dbReference>
<protein>
    <recommendedName>
        <fullName evidence="2">Cullin N-terminal domain-containing protein</fullName>
    </recommendedName>
</protein>
<dbReference type="FunFam" id="1.20.1310.10:FF:000025">
    <property type="entry name" value="Cullin-1, putative"/>
    <property type="match status" value="1"/>
</dbReference>
<dbReference type="InterPro" id="IPR001373">
    <property type="entry name" value="Cullin_N"/>
</dbReference>
<keyword evidence="4" id="KW-1185">Reference proteome</keyword>
<dbReference type="FunFam" id="1.20.1310.10:FF:000021">
    <property type="entry name" value="Cullin-1, putative"/>
    <property type="match status" value="1"/>
</dbReference>
<dbReference type="Pfam" id="PF00888">
    <property type="entry name" value="Cullin"/>
    <property type="match status" value="1"/>
</dbReference>
<sequence>MARIITFDEEWGSVEVGITKLINNLEEGKSQTPISSEDYMMLYTTIFEMCTQKPPYDYSQRVYDKYEQTFEDYIISTVLPSLREKHDESMLRELVKRWSNHKIMVRRMSIFFDYVDRYFATRRSLPPLNEVGLTCFRDLVYQELRHIIRNAVLSLIDQEREGEQIDRALLKNVVDIFIEIGMGQMDYYENDFEVAMLNNTVAYYSRKAADWILQESCQDYMLKAEESLKLEKDRVSNYLHSSSQSKLIEKVQGEFLTVYATHLPGKDHSGCHALPRDDDNHVIAGGTALVNQSENSATQSIPK</sequence>
<feature type="domain" description="Cullin N-terminal" evidence="2">
    <location>
        <begin position="31"/>
        <end position="265"/>
    </location>
</feature>
<comment type="similarity">
    <text evidence="1">Belongs to the cullin family.</text>
</comment>
<accession>A0ABD2YFN0</accession>
<evidence type="ECO:0000313" key="4">
    <source>
        <dbReference type="Proteomes" id="UP001630127"/>
    </source>
</evidence>
<dbReference type="PANTHER" id="PTHR11932">
    <property type="entry name" value="CULLIN"/>
    <property type="match status" value="1"/>
</dbReference>
<name>A0ABD2YFN0_9GENT</name>
<gene>
    <name evidence="3" type="ORF">ACH5RR_031138</name>
</gene>
<evidence type="ECO:0000259" key="2">
    <source>
        <dbReference type="Pfam" id="PF00888"/>
    </source>
</evidence>
<proteinExistence type="inferred from homology"/>
<organism evidence="3 4">
    <name type="scientific">Cinchona calisaya</name>
    <dbReference type="NCBI Taxonomy" id="153742"/>
    <lineage>
        <taxon>Eukaryota</taxon>
        <taxon>Viridiplantae</taxon>
        <taxon>Streptophyta</taxon>
        <taxon>Embryophyta</taxon>
        <taxon>Tracheophyta</taxon>
        <taxon>Spermatophyta</taxon>
        <taxon>Magnoliopsida</taxon>
        <taxon>eudicotyledons</taxon>
        <taxon>Gunneridae</taxon>
        <taxon>Pentapetalae</taxon>
        <taxon>asterids</taxon>
        <taxon>lamiids</taxon>
        <taxon>Gentianales</taxon>
        <taxon>Rubiaceae</taxon>
        <taxon>Cinchonoideae</taxon>
        <taxon>Cinchoneae</taxon>
        <taxon>Cinchona</taxon>
    </lineage>
</organism>
<dbReference type="AlphaFoldDB" id="A0ABD2YFN0"/>
<reference evidence="3 4" key="1">
    <citation type="submission" date="2024-11" db="EMBL/GenBank/DDBJ databases">
        <title>A near-complete genome assembly of Cinchona calisaya.</title>
        <authorList>
            <person name="Lian D.C."/>
            <person name="Zhao X.W."/>
            <person name="Wei L."/>
        </authorList>
    </citation>
    <scope>NUCLEOTIDE SEQUENCE [LARGE SCALE GENOMIC DNA]</scope>
    <source>
        <tissue evidence="3">Nenye</tissue>
    </source>
</reference>
<evidence type="ECO:0000313" key="3">
    <source>
        <dbReference type="EMBL" id="KAL3505756.1"/>
    </source>
</evidence>
<dbReference type="Gene3D" id="1.20.1310.10">
    <property type="entry name" value="Cullin Repeats"/>
    <property type="match status" value="2"/>
</dbReference>